<proteinExistence type="predicted"/>
<dbReference type="RefSeq" id="WP_379854940.1">
    <property type="nucleotide sequence ID" value="NZ_JBHZPZ010000009.1"/>
</dbReference>
<dbReference type="EMBL" id="JBHZPZ010000009">
    <property type="protein sequence ID" value="MFE3868278.1"/>
    <property type="molecule type" value="Genomic_DNA"/>
</dbReference>
<reference evidence="1 2" key="1">
    <citation type="submission" date="2024-06" db="EMBL/GenBank/DDBJ databases">
        <title>Flavobacterium spp. isolated from glacier.</title>
        <authorList>
            <person name="Han D."/>
        </authorList>
    </citation>
    <scope>NUCLEOTIDE SEQUENCE [LARGE SCALE GENOMIC DNA]</scope>
    <source>
        <strain evidence="1 2">LS2P90</strain>
    </source>
</reference>
<keyword evidence="2" id="KW-1185">Reference proteome</keyword>
<gene>
    <name evidence="1" type="ORF">ACFX5E_09345</name>
</gene>
<protein>
    <submittedName>
        <fullName evidence="1">Uncharacterized protein</fullName>
    </submittedName>
</protein>
<evidence type="ECO:0000313" key="1">
    <source>
        <dbReference type="EMBL" id="MFE3868278.1"/>
    </source>
</evidence>
<name>A0ABW6HW92_9FLAO</name>
<sequence>MHRCILKTKNHVTLESENTLQNGIYATISIIPIAEPTEGFLLFQDGTILKKGEFHFGDSPYNISYKLNDLNN</sequence>
<dbReference type="Proteomes" id="UP001600109">
    <property type="component" value="Unassembled WGS sequence"/>
</dbReference>
<accession>A0ABW6HW92</accession>
<comment type="caution">
    <text evidence="1">The sequence shown here is derived from an EMBL/GenBank/DDBJ whole genome shotgun (WGS) entry which is preliminary data.</text>
</comment>
<organism evidence="1 2">
    <name type="scientific">Flavobacterium xylosi</name>
    <dbReference type="NCBI Taxonomy" id="3230415"/>
    <lineage>
        <taxon>Bacteria</taxon>
        <taxon>Pseudomonadati</taxon>
        <taxon>Bacteroidota</taxon>
        <taxon>Flavobacteriia</taxon>
        <taxon>Flavobacteriales</taxon>
        <taxon>Flavobacteriaceae</taxon>
        <taxon>Flavobacterium</taxon>
    </lineage>
</organism>
<evidence type="ECO:0000313" key="2">
    <source>
        <dbReference type="Proteomes" id="UP001600109"/>
    </source>
</evidence>